<proteinExistence type="predicted"/>
<evidence type="ECO:0000256" key="1">
    <source>
        <dbReference type="SAM" id="MobiDB-lite"/>
    </source>
</evidence>
<reference evidence="2 3" key="1">
    <citation type="submission" date="2023-03" db="EMBL/GenBank/DDBJ databases">
        <title>High recombination rates correlate with genetic variation in Cardiocondyla obscurior ants.</title>
        <authorList>
            <person name="Errbii M."/>
        </authorList>
    </citation>
    <scope>NUCLEOTIDE SEQUENCE [LARGE SCALE GENOMIC DNA]</scope>
    <source>
        <strain evidence="2">Alpha-2009</strain>
        <tissue evidence="2">Whole body</tissue>
    </source>
</reference>
<feature type="compositionally biased region" description="Basic and acidic residues" evidence="1">
    <location>
        <begin position="14"/>
        <end position="40"/>
    </location>
</feature>
<feature type="region of interest" description="Disordered" evidence="1">
    <location>
        <begin position="1"/>
        <end position="57"/>
    </location>
</feature>
<name>A0AAW2FZT3_9HYME</name>
<evidence type="ECO:0000313" key="3">
    <source>
        <dbReference type="Proteomes" id="UP001430953"/>
    </source>
</evidence>
<sequence>MTRPGMLTTRRCKSREGVDRGTNNKRDTRLLPRGRRESPRKNSRRRKTQARCGQYFP</sequence>
<protein>
    <submittedName>
        <fullName evidence="2">Uncharacterized protein</fullName>
    </submittedName>
</protein>
<accession>A0AAW2FZT3</accession>
<organism evidence="2 3">
    <name type="scientific">Cardiocondyla obscurior</name>
    <dbReference type="NCBI Taxonomy" id="286306"/>
    <lineage>
        <taxon>Eukaryota</taxon>
        <taxon>Metazoa</taxon>
        <taxon>Ecdysozoa</taxon>
        <taxon>Arthropoda</taxon>
        <taxon>Hexapoda</taxon>
        <taxon>Insecta</taxon>
        <taxon>Pterygota</taxon>
        <taxon>Neoptera</taxon>
        <taxon>Endopterygota</taxon>
        <taxon>Hymenoptera</taxon>
        <taxon>Apocrita</taxon>
        <taxon>Aculeata</taxon>
        <taxon>Formicoidea</taxon>
        <taxon>Formicidae</taxon>
        <taxon>Myrmicinae</taxon>
        <taxon>Cardiocondyla</taxon>
    </lineage>
</organism>
<keyword evidence="3" id="KW-1185">Reference proteome</keyword>
<gene>
    <name evidence="2" type="ORF">PUN28_008452</name>
</gene>
<dbReference type="Proteomes" id="UP001430953">
    <property type="component" value="Unassembled WGS sequence"/>
</dbReference>
<comment type="caution">
    <text evidence="2">The sequence shown here is derived from an EMBL/GenBank/DDBJ whole genome shotgun (WGS) entry which is preliminary data.</text>
</comment>
<evidence type="ECO:0000313" key="2">
    <source>
        <dbReference type="EMBL" id="KAL0120770.1"/>
    </source>
</evidence>
<dbReference type="EMBL" id="JADYXP020000007">
    <property type="protein sequence ID" value="KAL0120770.1"/>
    <property type="molecule type" value="Genomic_DNA"/>
</dbReference>
<dbReference type="AlphaFoldDB" id="A0AAW2FZT3"/>